<evidence type="ECO:0000256" key="6">
    <source>
        <dbReference type="ARBA" id="ARBA00048807"/>
    </source>
</evidence>
<reference evidence="8" key="1">
    <citation type="submission" date="2023-07" db="EMBL/GenBank/DDBJ databases">
        <title>30 novel species of actinomycetes from the DSMZ collection.</title>
        <authorList>
            <person name="Nouioui I."/>
        </authorList>
    </citation>
    <scope>NUCLEOTIDE SEQUENCE [LARGE SCALE GENOMIC DNA]</scope>
    <source>
        <strain evidence="8">DSM 44917</strain>
    </source>
</reference>
<dbReference type="Proteomes" id="UP001183388">
    <property type="component" value="Unassembled WGS sequence"/>
</dbReference>
<dbReference type="Pfam" id="PF01242">
    <property type="entry name" value="PTPS"/>
    <property type="match status" value="2"/>
</dbReference>
<dbReference type="EC" id="4.1.2.50" evidence="3"/>
<dbReference type="EMBL" id="JAVREN010000013">
    <property type="protein sequence ID" value="MDT0307643.1"/>
    <property type="molecule type" value="Genomic_DNA"/>
</dbReference>
<dbReference type="Gene3D" id="3.30.479.10">
    <property type="entry name" value="6-pyruvoyl tetrahydropterin synthase/QueD"/>
    <property type="match status" value="2"/>
</dbReference>
<gene>
    <name evidence="7" type="ORF">RM780_11800</name>
</gene>
<evidence type="ECO:0000313" key="8">
    <source>
        <dbReference type="Proteomes" id="UP001183388"/>
    </source>
</evidence>
<proteinExistence type="inferred from homology"/>
<protein>
    <recommendedName>
        <fullName evidence="4">6-carboxy-5,6,7,8-tetrahydropterin synthase</fullName>
        <ecNumber evidence="3">4.1.2.50</ecNumber>
    </recommendedName>
    <alternativeName>
        <fullName evidence="5">Queuosine biosynthesis protein QueD</fullName>
    </alternativeName>
</protein>
<dbReference type="InterPro" id="IPR038418">
    <property type="entry name" value="6-PTP_synth/QueD_sf"/>
</dbReference>
<evidence type="ECO:0000256" key="5">
    <source>
        <dbReference type="ARBA" id="ARBA00031449"/>
    </source>
</evidence>
<accession>A0ABU2L8V3</accession>
<evidence type="ECO:0000313" key="7">
    <source>
        <dbReference type="EMBL" id="MDT0307643.1"/>
    </source>
</evidence>
<dbReference type="RefSeq" id="WP_311630590.1">
    <property type="nucleotide sequence ID" value="NZ_JAVREN010000013.1"/>
</dbReference>
<dbReference type="InterPro" id="IPR007115">
    <property type="entry name" value="6-PTP_synth/QueD"/>
</dbReference>
<comment type="catalytic activity">
    <reaction evidence="6">
        <text>7,8-dihydroneopterin 3'-triphosphate + H2O = 6-carboxy-5,6,7,8-tetrahydropterin + triphosphate + acetaldehyde + 2 H(+)</text>
        <dbReference type="Rhea" id="RHEA:27966"/>
        <dbReference type="ChEBI" id="CHEBI:15343"/>
        <dbReference type="ChEBI" id="CHEBI:15377"/>
        <dbReference type="ChEBI" id="CHEBI:15378"/>
        <dbReference type="ChEBI" id="CHEBI:18036"/>
        <dbReference type="ChEBI" id="CHEBI:58462"/>
        <dbReference type="ChEBI" id="CHEBI:61032"/>
        <dbReference type="EC" id="4.1.2.50"/>
    </reaction>
</comment>
<name>A0ABU2L8V3_9ACTN</name>
<comment type="caution">
    <text evidence="7">The sequence shown here is derived from an EMBL/GenBank/DDBJ whole genome shotgun (WGS) entry which is preliminary data.</text>
</comment>
<comment type="similarity">
    <text evidence="2">Belongs to the PTPS family. QueD subfamily.</text>
</comment>
<keyword evidence="8" id="KW-1185">Reference proteome</keyword>
<dbReference type="SUPFAM" id="SSF55620">
    <property type="entry name" value="Tetrahydrobiopterin biosynthesis enzymes-like"/>
    <property type="match status" value="2"/>
</dbReference>
<comment type="pathway">
    <text evidence="1">Purine metabolism; 7-cyano-7-deazaguanine biosynthesis.</text>
</comment>
<evidence type="ECO:0000256" key="2">
    <source>
        <dbReference type="ARBA" id="ARBA00008900"/>
    </source>
</evidence>
<evidence type="ECO:0000256" key="4">
    <source>
        <dbReference type="ARBA" id="ARBA00018141"/>
    </source>
</evidence>
<evidence type="ECO:0000256" key="3">
    <source>
        <dbReference type="ARBA" id="ARBA00012982"/>
    </source>
</evidence>
<sequence length="225" mass="23979">MNDTLDAARARFRIGKAFRFEAARTREGRLEGHSFRAEVVLAADELTGPGFVADFGELAPVKRYIDAELDHRLLDEILGAGAGCGRIAGHLKDWCAAHLPRPVADRLEDLTVRTGRPQLPAMAIAFAAAHRLGGLAPGHPCGRLHGHSYVVGPLPGNGPLPAVLTRYVTAELDGRLLNDVMPAEPTSENLAAHLVEAAARLGSGIAGIRVSETETTWAEFCAETP</sequence>
<organism evidence="7 8">
    <name type="scientific">Streptomyces boetiae</name>
    <dbReference type="NCBI Taxonomy" id="3075541"/>
    <lineage>
        <taxon>Bacteria</taxon>
        <taxon>Bacillati</taxon>
        <taxon>Actinomycetota</taxon>
        <taxon>Actinomycetes</taxon>
        <taxon>Kitasatosporales</taxon>
        <taxon>Streptomycetaceae</taxon>
        <taxon>Streptomyces</taxon>
    </lineage>
</organism>
<evidence type="ECO:0000256" key="1">
    <source>
        <dbReference type="ARBA" id="ARBA00005061"/>
    </source>
</evidence>